<evidence type="ECO:0000313" key="2">
    <source>
        <dbReference type="Proteomes" id="UP000789366"/>
    </source>
</evidence>
<organism evidence="1 2">
    <name type="scientific">Cetraspora pellucida</name>
    <dbReference type="NCBI Taxonomy" id="1433469"/>
    <lineage>
        <taxon>Eukaryota</taxon>
        <taxon>Fungi</taxon>
        <taxon>Fungi incertae sedis</taxon>
        <taxon>Mucoromycota</taxon>
        <taxon>Glomeromycotina</taxon>
        <taxon>Glomeromycetes</taxon>
        <taxon>Diversisporales</taxon>
        <taxon>Gigasporaceae</taxon>
        <taxon>Cetraspora</taxon>
    </lineage>
</organism>
<comment type="caution">
    <text evidence="1">The sequence shown here is derived from an EMBL/GenBank/DDBJ whole genome shotgun (WGS) entry which is preliminary data.</text>
</comment>
<evidence type="ECO:0000313" key="1">
    <source>
        <dbReference type="EMBL" id="CAG8482551.1"/>
    </source>
</evidence>
<protein>
    <submittedName>
        <fullName evidence="1">4852_t:CDS:1</fullName>
    </submittedName>
</protein>
<gene>
    <name evidence="1" type="ORF">SPELUC_LOCUS2189</name>
</gene>
<sequence length="109" mass="12919">MHSKKSLSNNSYITNPKNWTCSCPVYLTDHFLLCKHLVQSVHPLSPHFFNEVKCHRSSPFWKHKDLIPLVNRLKPIEEIDEKLYEYDENMNDINDKMVEETSEVVENET</sequence>
<accession>A0ACA9KMM1</accession>
<dbReference type="Proteomes" id="UP000789366">
    <property type="component" value="Unassembled WGS sequence"/>
</dbReference>
<keyword evidence="2" id="KW-1185">Reference proteome</keyword>
<dbReference type="EMBL" id="CAJVPW010001378">
    <property type="protein sequence ID" value="CAG8482551.1"/>
    <property type="molecule type" value="Genomic_DNA"/>
</dbReference>
<reference evidence="1" key="1">
    <citation type="submission" date="2021-06" db="EMBL/GenBank/DDBJ databases">
        <authorList>
            <person name="Kallberg Y."/>
            <person name="Tangrot J."/>
            <person name="Rosling A."/>
        </authorList>
    </citation>
    <scope>NUCLEOTIDE SEQUENCE</scope>
    <source>
        <strain evidence="1">28 12/20/2015</strain>
    </source>
</reference>
<name>A0ACA9KMM1_9GLOM</name>
<proteinExistence type="predicted"/>